<evidence type="ECO:0000256" key="1">
    <source>
        <dbReference type="SAM" id="MobiDB-lite"/>
    </source>
</evidence>
<proteinExistence type="predicted"/>
<feature type="region of interest" description="Disordered" evidence="1">
    <location>
        <begin position="1"/>
        <end position="138"/>
    </location>
</feature>
<dbReference type="EMBL" id="LCTV02000018">
    <property type="protein sequence ID" value="PRQ69791.1"/>
    <property type="molecule type" value="Genomic_DNA"/>
</dbReference>
<feature type="compositionally biased region" description="Low complexity" evidence="1">
    <location>
        <begin position="230"/>
        <end position="280"/>
    </location>
</feature>
<name>A0A2S9ZVL1_RHOTO</name>
<evidence type="ECO:0000313" key="2">
    <source>
        <dbReference type="EMBL" id="PRQ69791.1"/>
    </source>
</evidence>
<dbReference type="AlphaFoldDB" id="A0A2S9ZVL1"/>
<gene>
    <name evidence="2" type="ORF">AAT19DRAFT_11812</name>
</gene>
<accession>A0A2S9ZVL1</accession>
<evidence type="ECO:0000313" key="3">
    <source>
        <dbReference type="Proteomes" id="UP000239560"/>
    </source>
</evidence>
<feature type="compositionally biased region" description="Pro residues" evidence="1">
    <location>
        <begin position="67"/>
        <end position="93"/>
    </location>
</feature>
<protein>
    <submittedName>
        <fullName evidence="2">Uncharacterized protein</fullName>
    </submittedName>
</protein>
<reference evidence="2 3" key="1">
    <citation type="journal article" date="2018" name="Elife">
        <title>Functional genomics of lipid metabolism in the oleaginous yeast Rhodosporidium toruloides.</title>
        <authorList>
            <person name="Coradetti S.T."/>
            <person name="Pinel D."/>
            <person name="Geiselman G."/>
            <person name="Ito M."/>
            <person name="Mondo S."/>
            <person name="Reilly M.C."/>
            <person name="Cheng Y.F."/>
            <person name="Bauer S."/>
            <person name="Grigoriev I."/>
            <person name="Gladden J.M."/>
            <person name="Simmons B.A."/>
            <person name="Brem R."/>
            <person name="Arkin A.P."/>
            <person name="Skerker J.M."/>
        </authorList>
    </citation>
    <scope>NUCLEOTIDE SEQUENCE [LARGE SCALE GENOMIC DNA]</scope>
    <source>
        <strain evidence="2 3">NBRC 0880</strain>
    </source>
</reference>
<sequence length="347" mass="37353">MPATPLTPTRGAFTPYEPSTPRQPPRDRRLNPRKRALDSPAGPTFSSRQHGDFFFQLSTSAVEPVSPTRPIPPAPLLPPAPIFEPLPPSPTSPVGPHSSPMRRSPAMNNLSRFTAQAYADERGVSSSDEEDERRWQRASRAPIRFKAFSAPLPTLATLPVEDGQWDDAVEDADTEDIPFDLELSSPRRSSPALIPLVDSLPTTFSPPFSMRPSLPTVPSFAFSLSSSSLASDTDSTWSTSTPELSSSSLSRSVSSSSSFSTASSSPSTPYTSPLTTPGLSISPSADMHSPSLVSAFSKTSFFRSPSPSFVASSDLARRRFEKKRRLAVESQESLQGPLVGLGLAFSQ</sequence>
<comment type="caution">
    <text evidence="2">The sequence shown here is derived from an EMBL/GenBank/DDBJ whole genome shotgun (WGS) entry which is preliminary data.</text>
</comment>
<organism evidence="2 3">
    <name type="scientific">Rhodotorula toruloides</name>
    <name type="common">Yeast</name>
    <name type="synonym">Rhodosporidium toruloides</name>
    <dbReference type="NCBI Taxonomy" id="5286"/>
    <lineage>
        <taxon>Eukaryota</taxon>
        <taxon>Fungi</taxon>
        <taxon>Dikarya</taxon>
        <taxon>Basidiomycota</taxon>
        <taxon>Pucciniomycotina</taxon>
        <taxon>Microbotryomycetes</taxon>
        <taxon>Sporidiobolales</taxon>
        <taxon>Sporidiobolaceae</taxon>
        <taxon>Rhodotorula</taxon>
    </lineage>
</organism>
<dbReference type="OrthoDB" id="10443720at2759"/>
<feature type="region of interest" description="Disordered" evidence="1">
    <location>
        <begin position="230"/>
        <end position="285"/>
    </location>
</feature>
<dbReference type="Proteomes" id="UP000239560">
    <property type="component" value="Unassembled WGS sequence"/>
</dbReference>